<organism evidence="1 2">
    <name type="scientific">Brevundimonas intermedia</name>
    <dbReference type="NCBI Taxonomy" id="74315"/>
    <lineage>
        <taxon>Bacteria</taxon>
        <taxon>Pseudomonadati</taxon>
        <taxon>Pseudomonadota</taxon>
        <taxon>Alphaproteobacteria</taxon>
        <taxon>Caulobacterales</taxon>
        <taxon>Caulobacteraceae</taxon>
        <taxon>Brevundimonas</taxon>
    </lineage>
</organism>
<comment type="caution">
    <text evidence="1">The sequence shown here is derived from an EMBL/GenBank/DDBJ whole genome shotgun (WGS) entry which is preliminary data.</text>
</comment>
<sequence>MSDLRADPCPDARLDALVAAVAAGADVAEVDALLAAYPGDARLHFLRGSLLAGGRRYPEARAAVSRAVALAPGFDIARFQLGFLEFTSGEPELARRTWRPLQDLEEAHPLSLFARGLLRLVDEDVTGAIALLRRGMAANTVNPPLNQDMATLLAGLEPAAAAAEPVSETELLLRQFGGTVRH</sequence>
<dbReference type="SUPFAM" id="SSF48452">
    <property type="entry name" value="TPR-like"/>
    <property type="match status" value="1"/>
</dbReference>
<evidence type="ECO:0008006" key="3">
    <source>
        <dbReference type="Google" id="ProtNLM"/>
    </source>
</evidence>
<dbReference type="InterPro" id="IPR011990">
    <property type="entry name" value="TPR-like_helical_dom_sf"/>
</dbReference>
<protein>
    <recommendedName>
        <fullName evidence="3">Tetratricopeptide repeat protein</fullName>
    </recommendedName>
</protein>
<dbReference type="Gene3D" id="1.25.40.10">
    <property type="entry name" value="Tetratricopeptide repeat domain"/>
    <property type="match status" value="1"/>
</dbReference>
<keyword evidence="2" id="KW-1185">Reference proteome</keyword>
<dbReference type="RefSeq" id="WP_271166302.1">
    <property type="nucleotide sequence ID" value="NZ_BSFD01000011.1"/>
</dbReference>
<name>A0ABQ5TBF1_9CAUL</name>
<proteinExistence type="predicted"/>
<reference evidence="1" key="2">
    <citation type="submission" date="2023-01" db="EMBL/GenBank/DDBJ databases">
        <authorList>
            <person name="Sun Q."/>
            <person name="Evtushenko L."/>
        </authorList>
    </citation>
    <scope>NUCLEOTIDE SEQUENCE</scope>
    <source>
        <strain evidence="1">VKM B-1499</strain>
    </source>
</reference>
<evidence type="ECO:0000313" key="2">
    <source>
        <dbReference type="Proteomes" id="UP001143509"/>
    </source>
</evidence>
<dbReference type="Proteomes" id="UP001143509">
    <property type="component" value="Unassembled WGS sequence"/>
</dbReference>
<dbReference type="EMBL" id="BSFD01000011">
    <property type="protein sequence ID" value="GLK50149.1"/>
    <property type="molecule type" value="Genomic_DNA"/>
</dbReference>
<accession>A0ABQ5TBF1</accession>
<evidence type="ECO:0000313" key="1">
    <source>
        <dbReference type="EMBL" id="GLK50149.1"/>
    </source>
</evidence>
<gene>
    <name evidence="1" type="ORF">GCM10017620_31230</name>
</gene>
<reference evidence="1" key="1">
    <citation type="journal article" date="2014" name="Int. J. Syst. Evol. Microbiol.">
        <title>Complete genome of a new Firmicutes species belonging to the dominant human colonic microbiota ('Ruminococcus bicirculans') reveals two chromosomes and a selective capacity to utilize plant glucans.</title>
        <authorList>
            <consortium name="NISC Comparative Sequencing Program"/>
            <person name="Wegmann U."/>
            <person name="Louis P."/>
            <person name="Goesmann A."/>
            <person name="Henrissat B."/>
            <person name="Duncan S.H."/>
            <person name="Flint H.J."/>
        </authorList>
    </citation>
    <scope>NUCLEOTIDE SEQUENCE</scope>
    <source>
        <strain evidence="1">VKM B-1499</strain>
    </source>
</reference>